<sequence>MAASLLKGKLVAVTGAASGIGRATAELLAQHGVLLSLCDINESELEAFKSELKKEDSEIFTCAVDPVWGAANIAGTTGPSFFQERGSIRNLSDDEFHDLMNINLTGVFNCVRVQLPYIQIGRNGRNGGSIVNMASLAGIKGVPLGCPYTVAKHGIIGLTRTLAREEGKRAIRVNAIAPGVIITPQSARVTPTAQDVRSWCPDPALDRAGDAVEVAETIAFLLSSAGSYVNGTGYLED</sequence>
<gene>
    <name evidence="5" type="ORF">TARUN_10125</name>
</gene>
<proteinExistence type="inferred from homology"/>
<dbReference type="PROSITE" id="PS00061">
    <property type="entry name" value="ADH_SHORT"/>
    <property type="match status" value="1"/>
</dbReference>
<dbReference type="AlphaFoldDB" id="A0A395N7N7"/>
<dbReference type="InterPro" id="IPR036291">
    <property type="entry name" value="NAD(P)-bd_dom_sf"/>
</dbReference>
<accession>A0A395N7N7</accession>
<comment type="caution">
    <text evidence="5">The sequence shown here is derived from an EMBL/GenBank/DDBJ whole genome shotgun (WGS) entry which is preliminary data.</text>
</comment>
<dbReference type="Gene3D" id="3.40.50.720">
    <property type="entry name" value="NAD(P)-binding Rossmann-like Domain"/>
    <property type="match status" value="1"/>
</dbReference>
<dbReference type="InterPro" id="IPR002347">
    <property type="entry name" value="SDR_fam"/>
</dbReference>
<dbReference type="PRINTS" id="PR00080">
    <property type="entry name" value="SDRFAMILY"/>
</dbReference>
<evidence type="ECO:0000256" key="1">
    <source>
        <dbReference type="ARBA" id="ARBA00006484"/>
    </source>
</evidence>
<keyword evidence="2" id="KW-0521">NADP</keyword>
<name>A0A395N7N7_TRIAR</name>
<dbReference type="SUPFAM" id="SSF51735">
    <property type="entry name" value="NAD(P)-binding Rossmann-fold domains"/>
    <property type="match status" value="1"/>
</dbReference>
<dbReference type="OrthoDB" id="1669814at2759"/>
<dbReference type="PANTHER" id="PTHR24321:SF8">
    <property type="entry name" value="ESTRADIOL 17-BETA-DEHYDROGENASE 8-RELATED"/>
    <property type="match status" value="1"/>
</dbReference>
<protein>
    <submittedName>
        <fullName evidence="5">Short chain dehydrogenase reductase family oxidoreductase</fullName>
    </submittedName>
</protein>
<dbReference type="Pfam" id="PF00106">
    <property type="entry name" value="adh_short"/>
    <property type="match status" value="1"/>
</dbReference>
<dbReference type="PANTHER" id="PTHR24321">
    <property type="entry name" value="DEHYDROGENASES, SHORT CHAIN"/>
    <property type="match status" value="1"/>
</dbReference>
<keyword evidence="6" id="KW-1185">Reference proteome</keyword>
<evidence type="ECO:0000313" key="5">
    <source>
        <dbReference type="EMBL" id="RFU72138.1"/>
    </source>
</evidence>
<dbReference type="STRING" id="490622.A0A395N7N7"/>
<evidence type="ECO:0000313" key="6">
    <source>
        <dbReference type="Proteomes" id="UP000266272"/>
    </source>
</evidence>
<evidence type="ECO:0000256" key="2">
    <source>
        <dbReference type="ARBA" id="ARBA00022857"/>
    </source>
</evidence>
<dbReference type="Proteomes" id="UP000266272">
    <property type="component" value="Unassembled WGS sequence"/>
</dbReference>
<dbReference type="PRINTS" id="PR00081">
    <property type="entry name" value="GDHRDH"/>
</dbReference>
<reference evidence="5 6" key="1">
    <citation type="journal article" date="2018" name="PLoS Pathog.">
        <title>Evolution of structural diversity of trichothecenes, a family of toxins produced by plant pathogenic and entomopathogenic fungi.</title>
        <authorList>
            <person name="Proctor R.H."/>
            <person name="McCormick S.P."/>
            <person name="Kim H.S."/>
            <person name="Cardoza R.E."/>
            <person name="Stanley A.M."/>
            <person name="Lindo L."/>
            <person name="Kelly A."/>
            <person name="Brown D.W."/>
            <person name="Lee T."/>
            <person name="Vaughan M.M."/>
            <person name="Alexander N.J."/>
            <person name="Busman M."/>
            <person name="Gutierrez S."/>
        </authorList>
    </citation>
    <scope>NUCLEOTIDE SEQUENCE [LARGE SCALE GENOMIC DNA]</scope>
    <source>
        <strain evidence="5 6">IBT 40837</strain>
    </source>
</reference>
<comment type="similarity">
    <text evidence="1 4">Belongs to the short-chain dehydrogenases/reductases (SDR) family.</text>
</comment>
<keyword evidence="3" id="KW-0560">Oxidoreductase</keyword>
<dbReference type="CDD" id="cd05233">
    <property type="entry name" value="SDR_c"/>
    <property type="match status" value="1"/>
</dbReference>
<evidence type="ECO:0000256" key="4">
    <source>
        <dbReference type="RuleBase" id="RU000363"/>
    </source>
</evidence>
<dbReference type="Pfam" id="PF13561">
    <property type="entry name" value="adh_short_C2"/>
    <property type="match status" value="1"/>
</dbReference>
<dbReference type="InterPro" id="IPR020904">
    <property type="entry name" value="Sc_DH/Rdtase_CS"/>
</dbReference>
<dbReference type="GO" id="GO:0016491">
    <property type="term" value="F:oxidoreductase activity"/>
    <property type="evidence" value="ECO:0007669"/>
    <property type="project" value="UniProtKB-KW"/>
</dbReference>
<dbReference type="EMBL" id="PXOA01000965">
    <property type="protein sequence ID" value="RFU72138.1"/>
    <property type="molecule type" value="Genomic_DNA"/>
</dbReference>
<organism evidence="5 6">
    <name type="scientific">Trichoderma arundinaceum</name>
    <dbReference type="NCBI Taxonomy" id="490622"/>
    <lineage>
        <taxon>Eukaryota</taxon>
        <taxon>Fungi</taxon>
        <taxon>Dikarya</taxon>
        <taxon>Ascomycota</taxon>
        <taxon>Pezizomycotina</taxon>
        <taxon>Sordariomycetes</taxon>
        <taxon>Hypocreomycetidae</taxon>
        <taxon>Hypocreales</taxon>
        <taxon>Hypocreaceae</taxon>
        <taxon>Trichoderma</taxon>
    </lineage>
</organism>
<evidence type="ECO:0000256" key="3">
    <source>
        <dbReference type="ARBA" id="ARBA00023002"/>
    </source>
</evidence>